<dbReference type="PANTHER" id="PTHR21087">
    <property type="entry name" value="SHIKIMATE KINASE"/>
    <property type="match status" value="1"/>
</dbReference>
<evidence type="ECO:0000256" key="4">
    <source>
        <dbReference type="ARBA" id="ARBA00022605"/>
    </source>
</evidence>
<dbReference type="InterPro" id="IPR031322">
    <property type="entry name" value="Shikimate/glucono_kinase"/>
</dbReference>
<keyword evidence="9 11" id="KW-0057">Aromatic amino acid biosynthesis</keyword>
<organism evidence="12 13">
    <name type="scientific">Glaciihabitans tibetensis</name>
    <dbReference type="NCBI Taxonomy" id="1266600"/>
    <lineage>
        <taxon>Bacteria</taxon>
        <taxon>Bacillati</taxon>
        <taxon>Actinomycetota</taxon>
        <taxon>Actinomycetes</taxon>
        <taxon>Micrococcales</taxon>
        <taxon>Microbacteriaceae</taxon>
        <taxon>Glaciihabitans</taxon>
    </lineage>
</organism>
<proteinExistence type="inferred from homology"/>
<comment type="subcellular location">
    <subcellularLocation>
        <location evidence="11">Cytoplasm</location>
    </subcellularLocation>
</comment>
<comment type="cofactor">
    <cofactor evidence="11">
        <name>Mg(2+)</name>
        <dbReference type="ChEBI" id="CHEBI:18420"/>
    </cofactor>
    <text evidence="11">Binds 1 Mg(2+) ion per subunit.</text>
</comment>
<accession>A0A2T0VJH9</accession>
<comment type="pathway">
    <text evidence="1 11">Metabolic intermediate biosynthesis; chorismate biosynthesis; chorismate from D-erythrose 4-phosphate and phosphoenolpyruvate: step 5/7.</text>
</comment>
<dbReference type="EMBL" id="PVTL01000001">
    <property type="protein sequence ID" value="PRY70368.1"/>
    <property type="molecule type" value="Genomic_DNA"/>
</dbReference>
<evidence type="ECO:0000256" key="2">
    <source>
        <dbReference type="ARBA" id="ARBA00006997"/>
    </source>
</evidence>
<dbReference type="Proteomes" id="UP000237983">
    <property type="component" value="Unassembled WGS sequence"/>
</dbReference>
<keyword evidence="11" id="KW-0460">Magnesium</keyword>
<dbReference type="GO" id="GO:0008652">
    <property type="term" value="P:amino acid biosynthetic process"/>
    <property type="evidence" value="ECO:0007669"/>
    <property type="project" value="UniProtKB-KW"/>
</dbReference>
<dbReference type="SUPFAM" id="SSF52540">
    <property type="entry name" value="P-loop containing nucleoside triphosphate hydrolases"/>
    <property type="match status" value="1"/>
</dbReference>
<evidence type="ECO:0000256" key="5">
    <source>
        <dbReference type="ARBA" id="ARBA00022679"/>
    </source>
</evidence>
<gene>
    <name evidence="11" type="primary">aroK</name>
    <name evidence="12" type="ORF">B0I08_101502</name>
</gene>
<sequence length="167" mass="18183">MPDRPLLVLIGAPAAGKTRLGKRVANLLGVPFVDTDKRIVAAHGAISDIFAEHGEPHFRELEREAVEQALTEEAVVALGGGAVLHADTQRDLVDQRVVLLTVTRAAVEARITTGKRPLVAGVDSWQALVDARRPLYESLATRTFDTSHRHLDDIAADVARWIQENDS</sequence>
<feature type="binding site" evidence="11">
    <location>
        <position position="59"/>
    </location>
    <ligand>
        <name>substrate</name>
    </ligand>
</feature>
<keyword evidence="13" id="KW-1185">Reference proteome</keyword>
<protein>
    <recommendedName>
        <fullName evidence="3 11">Shikimate kinase</fullName>
        <shortName evidence="11">SK</shortName>
        <ecNumber evidence="3 11">2.7.1.71</ecNumber>
    </recommendedName>
</protein>
<dbReference type="RefSeq" id="WP_245884457.1">
    <property type="nucleotide sequence ID" value="NZ_PVTL01000001.1"/>
</dbReference>
<feature type="binding site" evidence="11">
    <location>
        <position position="80"/>
    </location>
    <ligand>
        <name>substrate</name>
    </ligand>
</feature>
<dbReference type="InterPro" id="IPR023000">
    <property type="entry name" value="Shikimate_kinase_CS"/>
</dbReference>
<dbReference type="GO" id="GO:0004765">
    <property type="term" value="F:shikimate kinase activity"/>
    <property type="evidence" value="ECO:0007669"/>
    <property type="project" value="UniProtKB-UniRule"/>
</dbReference>
<comment type="caution">
    <text evidence="12">The sequence shown here is derived from an EMBL/GenBank/DDBJ whole genome shotgun (WGS) entry which is preliminary data.</text>
</comment>
<evidence type="ECO:0000256" key="1">
    <source>
        <dbReference type="ARBA" id="ARBA00004842"/>
    </source>
</evidence>
<dbReference type="UniPathway" id="UPA00053">
    <property type="reaction ID" value="UER00088"/>
</dbReference>
<evidence type="ECO:0000256" key="11">
    <source>
        <dbReference type="HAMAP-Rule" id="MF_00109"/>
    </source>
</evidence>
<dbReference type="AlphaFoldDB" id="A0A2T0VJH9"/>
<evidence type="ECO:0000256" key="8">
    <source>
        <dbReference type="ARBA" id="ARBA00022840"/>
    </source>
</evidence>
<evidence type="ECO:0000256" key="7">
    <source>
        <dbReference type="ARBA" id="ARBA00022777"/>
    </source>
</evidence>
<feature type="binding site" evidence="11">
    <location>
        <position position="149"/>
    </location>
    <ligand>
        <name>ATP</name>
        <dbReference type="ChEBI" id="CHEBI:30616"/>
    </ligand>
</feature>
<evidence type="ECO:0000256" key="10">
    <source>
        <dbReference type="ARBA" id="ARBA00048567"/>
    </source>
</evidence>
<feature type="binding site" evidence="11">
    <location>
        <begin position="14"/>
        <end position="19"/>
    </location>
    <ligand>
        <name>ATP</name>
        <dbReference type="ChEBI" id="CHEBI:30616"/>
    </ligand>
</feature>
<keyword evidence="5 11" id="KW-0808">Transferase</keyword>
<reference evidence="12 13" key="1">
    <citation type="submission" date="2018-03" db="EMBL/GenBank/DDBJ databases">
        <title>Genomic Encyclopedia of Type Strains, Phase III (KMG-III): the genomes of soil and plant-associated and newly described type strains.</title>
        <authorList>
            <person name="Whitman W."/>
        </authorList>
    </citation>
    <scope>NUCLEOTIDE SEQUENCE [LARGE SCALE GENOMIC DNA]</scope>
    <source>
        <strain evidence="12 13">CGMCC 1.12484</strain>
    </source>
</reference>
<feature type="binding site" evidence="11">
    <location>
        <position position="132"/>
    </location>
    <ligand>
        <name>substrate</name>
    </ligand>
</feature>
<keyword evidence="11" id="KW-0479">Metal-binding</keyword>
<dbReference type="GO" id="GO:0005524">
    <property type="term" value="F:ATP binding"/>
    <property type="evidence" value="ECO:0007669"/>
    <property type="project" value="UniProtKB-UniRule"/>
</dbReference>
<comment type="subunit">
    <text evidence="11">Monomer.</text>
</comment>
<evidence type="ECO:0000256" key="6">
    <source>
        <dbReference type="ARBA" id="ARBA00022741"/>
    </source>
</evidence>
<dbReference type="CDD" id="cd00464">
    <property type="entry name" value="SK"/>
    <property type="match status" value="1"/>
</dbReference>
<keyword evidence="11" id="KW-0963">Cytoplasm</keyword>
<dbReference type="Pfam" id="PF01202">
    <property type="entry name" value="SKI"/>
    <property type="match status" value="1"/>
</dbReference>
<dbReference type="GO" id="GO:0009423">
    <property type="term" value="P:chorismate biosynthetic process"/>
    <property type="evidence" value="ECO:0007669"/>
    <property type="project" value="UniProtKB-UniRule"/>
</dbReference>
<dbReference type="HAMAP" id="MF_00109">
    <property type="entry name" value="Shikimate_kinase"/>
    <property type="match status" value="1"/>
</dbReference>
<keyword evidence="7 11" id="KW-0418">Kinase</keyword>
<comment type="function">
    <text evidence="11">Catalyzes the specific phosphorylation of the 3-hydroxyl group of shikimic acid using ATP as a cosubstrate.</text>
</comment>
<comment type="similarity">
    <text evidence="2 11">Belongs to the shikimate kinase family.</text>
</comment>
<evidence type="ECO:0000256" key="3">
    <source>
        <dbReference type="ARBA" id="ARBA00012154"/>
    </source>
</evidence>
<keyword evidence="6 11" id="KW-0547">Nucleotide-binding</keyword>
<dbReference type="PANTHER" id="PTHR21087:SF16">
    <property type="entry name" value="SHIKIMATE KINASE 1, CHLOROPLASTIC"/>
    <property type="match status" value="1"/>
</dbReference>
<dbReference type="Gene3D" id="3.40.50.300">
    <property type="entry name" value="P-loop containing nucleotide triphosphate hydrolases"/>
    <property type="match status" value="1"/>
</dbReference>
<dbReference type="GO" id="GO:0000287">
    <property type="term" value="F:magnesium ion binding"/>
    <property type="evidence" value="ECO:0007669"/>
    <property type="project" value="UniProtKB-UniRule"/>
</dbReference>
<feature type="binding site" evidence="11">
    <location>
        <position position="36"/>
    </location>
    <ligand>
        <name>substrate</name>
    </ligand>
</feature>
<dbReference type="InterPro" id="IPR027417">
    <property type="entry name" value="P-loop_NTPase"/>
</dbReference>
<feature type="binding site" evidence="11">
    <location>
        <position position="18"/>
    </location>
    <ligand>
        <name>Mg(2+)</name>
        <dbReference type="ChEBI" id="CHEBI:18420"/>
    </ligand>
</feature>
<dbReference type="EC" id="2.7.1.71" evidence="3 11"/>
<name>A0A2T0VJH9_9MICO</name>
<dbReference type="PRINTS" id="PR01100">
    <property type="entry name" value="SHIKIMTKNASE"/>
</dbReference>
<dbReference type="GO" id="GO:0009073">
    <property type="term" value="P:aromatic amino acid family biosynthetic process"/>
    <property type="evidence" value="ECO:0007669"/>
    <property type="project" value="UniProtKB-KW"/>
</dbReference>
<dbReference type="InterPro" id="IPR000623">
    <property type="entry name" value="Shikimate_kinase/TSH1"/>
</dbReference>
<feature type="binding site" evidence="11">
    <location>
        <position position="116"/>
    </location>
    <ligand>
        <name>ATP</name>
        <dbReference type="ChEBI" id="CHEBI:30616"/>
    </ligand>
</feature>
<keyword evidence="4 11" id="KW-0028">Amino-acid biosynthesis</keyword>
<evidence type="ECO:0000313" key="12">
    <source>
        <dbReference type="EMBL" id="PRY70368.1"/>
    </source>
</evidence>
<keyword evidence="8 11" id="KW-0067">ATP-binding</keyword>
<dbReference type="GO" id="GO:0005829">
    <property type="term" value="C:cytosol"/>
    <property type="evidence" value="ECO:0007669"/>
    <property type="project" value="TreeGrafter"/>
</dbReference>
<dbReference type="PROSITE" id="PS01128">
    <property type="entry name" value="SHIKIMATE_KINASE"/>
    <property type="match status" value="1"/>
</dbReference>
<evidence type="ECO:0000256" key="9">
    <source>
        <dbReference type="ARBA" id="ARBA00023141"/>
    </source>
</evidence>
<comment type="catalytic activity">
    <reaction evidence="10 11">
        <text>shikimate + ATP = 3-phosphoshikimate + ADP + H(+)</text>
        <dbReference type="Rhea" id="RHEA:13121"/>
        <dbReference type="ChEBI" id="CHEBI:15378"/>
        <dbReference type="ChEBI" id="CHEBI:30616"/>
        <dbReference type="ChEBI" id="CHEBI:36208"/>
        <dbReference type="ChEBI" id="CHEBI:145989"/>
        <dbReference type="ChEBI" id="CHEBI:456216"/>
        <dbReference type="EC" id="2.7.1.71"/>
    </reaction>
</comment>
<evidence type="ECO:0000313" key="13">
    <source>
        <dbReference type="Proteomes" id="UP000237983"/>
    </source>
</evidence>